<keyword evidence="3" id="KW-1185">Reference proteome</keyword>
<protein>
    <submittedName>
        <fullName evidence="2">Uncharacterized protein</fullName>
    </submittedName>
</protein>
<gene>
    <name evidence="2" type="ORF">AVEN_174855_1</name>
</gene>
<name>A0A4Y1ZKR1_ARAVE</name>
<reference evidence="2 3" key="1">
    <citation type="journal article" date="2019" name="Sci. Rep.">
        <title>Orb-weaving spider Araneus ventricosus genome elucidates the spidroin gene catalogue.</title>
        <authorList>
            <person name="Kono N."/>
            <person name="Nakamura H."/>
            <person name="Ohtoshi R."/>
            <person name="Moran D.A.P."/>
            <person name="Shinohara A."/>
            <person name="Yoshida Y."/>
            <person name="Fujiwara M."/>
            <person name="Mori M."/>
            <person name="Tomita M."/>
            <person name="Arakawa K."/>
        </authorList>
    </citation>
    <scope>NUCLEOTIDE SEQUENCE [LARGE SCALE GENOMIC DNA]</scope>
</reference>
<dbReference type="EMBL" id="BGPR01075364">
    <property type="protein sequence ID" value="GBL54940.1"/>
    <property type="molecule type" value="Genomic_DNA"/>
</dbReference>
<organism evidence="2 3">
    <name type="scientific">Araneus ventricosus</name>
    <name type="common">Orbweaver spider</name>
    <name type="synonym">Epeira ventricosa</name>
    <dbReference type="NCBI Taxonomy" id="182803"/>
    <lineage>
        <taxon>Eukaryota</taxon>
        <taxon>Metazoa</taxon>
        <taxon>Ecdysozoa</taxon>
        <taxon>Arthropoda</taxon>
        <taxon>Chelicerata</taxon>
        <taxon>Arachnida</taxon>
        <taxon>Araneae</taxon>
        <taxon>Araneomorphae</taxon>
        <taxon>Entelegynae</taxon>
        <taxon>Araneoidea</taxon>
        <taxon>Araneidae</taxon>
        <taxon>Araneus</taxon>
    </lineage>
</organism>
<evidence type="ECO:0000256" key="1">
    <source>
        <dbReference type="SAM" id="MobiDB-lite"/>
    </source>
</evidence>
<evidence type="ECO:0000313" key="3">
    <source>
        <dbReference type="Proteomes" id="UP000499080"/>
    </source>
</evidence>
<accession>A0A4Y1ZKR1</accession>
<feature type="compositionally biased region" description="Polar residues" evidence="1">
    <location>
        <begin position="88"/>
        <end position="102"/>
    </location>
</feature>
<dbReference type="AlphaFoldDB" id="A0A4Y1ZKR1"/>
<sequence length="130" mass="14854">MVVRYNAFLKECRFNYQVKVGNKIRQRHIDQMRSIESDILLSSPELDSSFPSIPEVSSTPPSDKELLLLFPAPTREVEPRPVELKPSNAMTPQQRSESSAVNPNRVESVPTAFALRRSTRVRKAPDRLMF</sequence>
<dbReference type="Proteomes" id="UP000499080">
    <property type="component" value="Unassembled WGS sequence"/>
</dbReference>
<proteinExistence type="predicted"/>
<comment type="caution">
    <text evidence="2">The sequence shown here is derived from an EMBL/GenBank/DDBJ whole genome shotgun (WGS) entry which is preliminary data.</text>
</comment>
<evidence type="ECO:0000313" key="2">
    <source>
        <dbReference type="EMBL" id="GBL54940.1"/>
    </source>
</evidence>
<feature type="region of interest" description="Disordered" evidence="1">
    <location>
        <begin position="77"/>
        <end position="109"/>
    </location>
</feature>